<dbReference type="GO" id="GO:0034545">
    <property type="term" value="F:fumarylpyruvate hydrolase activity"/>
    <property type="evidence" value="ECO:0007669"/>
    <property type="project" value="UniProtKB-EC"/>
</dbReference>
<dbReference type="InterPro" id="IPR036663">
    <property type="entry name" value="Fumarylacetoacetase_C_sf"/>
</dbReference>
<dbReference type="Proteomes" id="UP000193570">
    <property type="component" value="Unassembled WGS sequence"/>
</dbReference>
<keyword evidence="3" id="KW-0670">Pyruvate</keyword>
<feature type="domain" description="Fumarylacetoacetase-like C-terminal" evidence="2">
    <location>
        <begin position="27"/>
        <end position="226"/>
    </location>
</feature>
<dbReference type="Pfam" id="PF01557">
    <property type="entry name" value="FAA_hydrolase"/>
    <property type="match status" value="1"/>
</dbReference>
<reference evidence="3 4" key="1">
    <citation type="submission" date="2017-03" db="EMBL/GenBank/DDBJ databases">
        <authorList>
            <person name="Afonso C.L."/>
            <person name="Miller P.J."/>
            <person name="Scott M.A."/>
            <person name="Spackman E."/>
            <person name="Goraichik I."/>
            <person name="Dimitrov K.M."/>
            <person name="Suarez D.L."/>
            <person name="Swayne D.E."/>
        </authorList>
    </citation>
    <scope>NUCLEOTIDE SEQUENCE [LARGE SCALE GENOMIC DNA]</scope>
    <source>
        <strain evidence="3 4">CECT 8625</strain>
    </source>
</reference>
<accession>A0A1X6Z5B3</accession>
<evidence type="ECO:0000256" key="1">
    <source>
        <dbReference type="ARBA" id="ARBA00022723"/>
    </source>
</evidence>
<sequence>METLFAARPQPALAVADAVALYPVARIFCIGRNYAAHAEEMGNAVEDTPFFFTKSCHHLAQSGVMQPYPPGTAEYHHEVELVVALGSELTAATADTAMEAVFGYAVGLDMTRRDLQARAKAKSLPWDAAKDAEGSAVIGPLTRAEAFGAPGPQRISLDVNGEIRQDARLDEMVRPVGALLAFLSELYTLAPGDLVMTGTPAGVAAVGPGDVLTGTIEGLSAVQMTVSAD</sequence>
<evidence type="ECO:0000259" key="2">
    <source>
        <dbReference type="Pfam" id="PF01557"/>
    </source>
</evidence>
<organism evidence="3 4">
    <name type="scientific">Roseivivax jejudonensis</name>
    <dbReference type="NCBI Taxonomy" id="1529041"/>
    <lineage>
        <taxon>Bacteria</taxon>
        <taxon>Pseudomonadati</taxon>
        <taxon>Pseudomonadota</taxon>
        <taxon>Alphaproteobacteria</taxon>
        <taxon>Rhodobacterales</taxon>
        <taxon>Roseobacteraceae</taxon>
        <taxon>Roseivivax</taxon>
    </lineage>
</organism>
<dbReference type="PANTHER" id="PTHR11820">
    <property type="entry name" value="ACYLPYRUVASE"/>
    <property type="match status" value="1"/>
</dbReference>
<dbReference type="GO" id="GO:0018773">
    <property type="term" value="F:acetylpyruvate hydrolase activity"/>
    <property type="evidence" value="ECO:0007669"/>
    <property type="project" value="TreeGrafter"/>
</dbReference>
<evidence type="ECO:0000313" key="3">
    <source>
        <dbReference type="EMBL" id="SLN40836.1"/>
    </source>
</evidence>
<keyword evidence="4" id="KW-1185">Reference proteome</keyword>
<dbReference type="PANTHER" id="PTHR11820:SF7">
    <property type="entry name" value="ACYLPYRUVASE FAHD1, MITOCHONDRIAL"/>
    <property type="match status" value="1"/>
</dbReference>
<evidence type="ECO:0000313" key="4">
    <source>
        <dbReference type="Proteomes" id="UP000193570"/>
    </source>
</evidence>
<keyword evidence="1" id="KW-0479">Metal-binding</keyword>
<dbReference type="EC" id="3.7.1.20" evidence="3"/>
<dbReference type="EMBL" id="FWFK01000003">
    <property type="protein sequence ID" value="SLN40836.1"/>
    <property type="molecule type" value="Genomic_DNA"/>
</dbReference>
<dbReference type="SUPFAM" id="SSF56529">
    <property type="entry name" value="FAH"/>
    <property type="match status" value="1"/>
</dbReference>
<keyword evidence="3" id="KW-0378">Hydrolase</keyword>
<dbReference type="Gene3D" id="3.90.850.10">
    <property type="entry name" value="Fumarylacetoacetase-like, C-terminal domain"/>
    <property type="match status" value="1"/>
</dbReference>
<dbReference type="RefSeq" id="WP_085791645.1">
    <property type="nucleotide sequence ID" value="NZ_FWFK01000003.1"/>
</dbReference>
<gene>
    <name evidence="3" type="primary">nagK_2</name>
    <name evidence="3" type="ORF">ROJ8625_01929</name>
</gene>
<name>A0A1X6Z5B3_9RHOB</name>
<protein>
    <submittedName>
        <fullName evidence="3">Fumarylpyruvate hydrolase</fullName>
        <ecNumber evidence="3">3.7.1.20</ecNumber>
    </submittedName>
</protein>
<dbReference type="InterPro" id="IPR011234">
    <property type="entry name" value="Fumarylacetoacetase-like_C"/>
</dbReference>
<dbReference type="AlphaFoldDB" id="A0A1X6Z5B3"/>
<dbReference type="GO" id="GO:0046872">
    <property type="term" value="F:metal ion binding"/>
    <property type="evidence" value="ECO:0007669"/>
    <property type="project" value="UniProtKB-KW"/>
</dbReference>
<proteinExistence type="predicted"/>
<dbReference type="OrthoDB" id="5197601at2"/>